<evidence type="ECO:0000313" key="3">
    <source>
        <dbReference type="Proteomes" id="UP001432322"/>
    </source>
</evidence>
<dbReference type="EMBL" id="BTSY01000007">
    <property type="protein sequence ID" value="GMT36807.1"/>
    <property type="molecule type" value="Genomic_DNA"/>
</dbReference>
<keyword evidence="1" id="KW-0732">Signal</keyword>
<comment type="caution">
    <text evidence="2">The sequence shown here is derived from an EMBL/GenBank/DDBJ whole genome shotgun (WGS) entry which is preliminary data.</text>
</comment>
<accession>A0AAV5X3C0</accession>
<name>A0AAV5X3C0_9BILA</name>
<reference evidence="2" key="1">
    <citation type="submission" date="2023-10" db="EMBL/GenBank/DDBJ databases">
        <title>Genome assembly of Pristionchus species.</title>
        <authorList>
            <person name="Yoshida K."/>
            <person name="Sommer R.J."/>
        </authorList>
    </citation>
    <scope>NUCLEOTIDE SEQUENCE</scope>
    <source>
        <strain evidence="2">RS5133</strain>
    </source>
</reference>
<evidence type="ECO:0000256" key="1">
    <source>
        <dbReference type="SAM" id="SignalP"/>
    </source>
</evidence>
<feature type="signal peptide" evidence="1">
    <location>
        <begin position="1"/>
        <end position="27"/>
    </location>
</feature>
<protein>
    <submittedName>
        <fullName evidence="2">Uncharacterized protein</fullName>
    </submittedName>
</protein>
<feature type="chain" id="PRO_5043473182" evidence="1">
    <location>
        <begin position="28"/>
        <end position="251"/>
    </location>
</feature>
<organism evidence="2 3">
    <name type="scientific">Pristionchus fissidentatus</name>
    <dbReference type="NCBI Taxonomy" id="1538716"/>
    <lineage>
        <taxon>Eukaryota</taxon>
        <taxon>Metazoa</taxon>
        <taxon>Ecdysozoa</taxon>
        <taxon>Nematoda</taxon>
        <taxon>Chromadorea</taxon>
        <taxon>Rhabditida</taxon>
        <taxon>Rhabditina</taxon>
        <taxon>Diplogasteromorpha</taxon>
        <taxon>Diplogasteroidea</taxon>
        <taxon>Neodiplogasteridae</taxon>
        <taxon>Pristionchus</taxon>
    </lineage>
</organism>
<sequence length="251" mass="27294">STQFDSSSRMNPIVLLALACSIVAIAARHQDGRMISPLVGPKEGMEHNHRNHHPSHGSRERIRDDFNLNDFNSEEFRREQLRRHNSANLQQSRQAIATTQSPVTAYQAFADTPSQQNVLPVVAEEGTGLIKQATHQPAPAIQQPVSEFPAPVTTTTQAPAPAPVASSSRIVIPEKILTCSTVRCDFGWACIIGNDGPVCVNNGNKHSTCDELHCSEGRICVMQQISSCSRLPCPHHPICVQAPTLPDSSSI</sequence>
<evidence type="ECO:0000313" key="2">
    <source>
        <dbReference type="EMBL" id="GMT36807.1"/>
    </source>
</evidence>
<feature type="non-terminal residue" evidence="2">
    <location>
        <position position="1"/>
    </location>
</feature>
<dbReference type="AlphaFoldDB" id="A0AAV5X3C0"/>
<proteinExistence type="predicted"/>
<keyword evidence="3" id="KW-1185">Reference proteome</keyword>
<gene>
    <name evidence="2" type="ORF">PFISCL1PPCAC_28104</name>
</gene>
<dbReference type="Proteomes" id="UP001432322">
    <property type="component" value="Unassembled WGS sequence"/>
</dbReference>